<comment type="caution">
    <text evidence="2">The sequence shown here is derived from an EMBL/GenBank/DDBJ whole genome shotgun (WGS) entry which is preliminary data.</text>
</comment>
<protein>
    <submittedName>
        <fullName evidence="2">Aldo/keto reductase</fullName>
    </submittedName>
</protein>
<dbReference type="Pfam" id="PF00248">
    <property type="entry name" value="Aldo_ket_red"/>
    <property type="match status" value="1"/>
</dbReference>
<dbReference type="RefSeq" id="WP_133227880.1">
    <property type="nucleotide sequence ID" value="NZ_SMRT01000004.1"/>
</dbReference>
<dbReference type="SUPFAM" id="SSF51430">
    <property type="entry name" value="NAD(P)-linked oxidoreductase"/>
    <property type="match status" value="1"/>
</dbReference>
<organism evidence="2 3">
    <name type="scientific">Paenibacillus piri</name>
    <dbReference type="NCBI Taxonomy" id="2547395"/>
    <lineage>
        <taxon>Bacteria</taxon>
        <taxon>Bacillati</taxon>
        <taxon>Bacillota</taxon>
        <taxon>Bacilli</taxon>
        <taxon>Bacillales</taxon>
        <taxon>Paenibacillaceae</taxon>
        <taxon>Paenibacillus</taxon>
    </lineage>
</organism>
<accession>A0A4R5KSV9</accession>
<dbReference type="GO" id="GO:0005829">
    <property type="term" value="C:cytosol"/>
    <property type="evidence" value="ECO:0007669"/>
    <property type="project" value="TreeGrafter"/>
</dbReference>
<evidence type="ECO:0000313" key="3">
    <source>
        <dbReference type="Proteomes" id="UP000295636"/>
    </source>
</evidence>
<dbReference type="EMBL" id="SMRT01000004">
    <property type="protein sequence ID" value="TDF98105.1"/>
    <property type="molecule type" value="Genomic_DNA"/>
</dbReference>
<dbReference type="PANTHER" id="PTHR42686">
    <property type="entry name" value="GH17980P-RELATED"/>
    <property type="match status" value="1"/>
</dbReference>
<gene>
    <name evidence="2" type="ORF">E1757_11405</name>
</gene>
<dbReference type="InterPro" id="IPR020471">
    <property type="entry name" value="AKR"/>
</dbReference>
<reference evidence="2 3" key="1">
    <citation type="submission" date="2019-03" db="EMBL/GenBank/DDBJ databases">
        <title>This is whole genome sequence of Paenibacillus sp MS74 strain.</title>
        <authorList>
            <person name="Trinh H.N."/>
        </authorList>
    </citation>
    <scope>NUCLEOTIDE SEQUENCE [LARGE SCALE GENOMIC DNA]</scope>
    <source>
        <strain evidence="2 3">MS74</strain>
    </source>
</reference>
<feature type="domain" description="NADP-dependent oxidoreductase" evidence="1">
    <location>
        <begin position="20"/>
        <end position="308"/>
    </location>
</feature>
<evidence type="ECO:0000313" key="2">
    <source>
        <dbReference type="EMBL" id="TDF98105.1"/>
    </source>
</evidence>
<evidence type="ECO:0000259" key="1">
    <source>
        <dbReference type="Pfam" id="PF00248"/>
    </source>
</evidence>
<dbReference type="Gene3D" id="3.20.20.100">
    <property type="entry name" value="NADP-dependent oxidoreductase domain"/>
    <property type="match status" value="1"/>
</dbReference>
<dbReference type="AlphaFoldDB" id="A0A4R5KSV9"/>
<dbReference type="InterPro" id="IPR036812">
    <property type="entry name" value="NAD(P)_OxRdtase_dom_sf"/>
</dbReference>
<sequence length="322" mass="35410">MFDFKAKRKVGSTPLEVSLLGLGTAQLGFMYEPVSTEEAVDTVQLAYDLGIQFFDTAALYGQGLAEQRLGACLTKLPRSSFTVATKVGYDMPESPPETPCPNTARDYSYDGVMRSFENSLKRLGLSSVDIVHIHDPDDHYEEAWNGAYRAVNELRSQGVIRAVGSGMNQSAMLTRFANEGEFDCFLLAGRYTLLDQSGLEDLLPVAVEKNISIFIGGPLNSGILADPYSNNPKFNYENASMEWVNKARRLDEVCKRHGVPLKAAALQFPLAHPAVASLLTGARSRAELEENVKMLQTAIPNDLWQELKHKGLLPEHAPTPSN</sequence>
<dbReference type="Proteomes" id="UP000295636">
    <property type="component" value="Unassembled WGS sequence"/>
</dbReference>
<dbReference type="PANTHER" id="PTHR42686:SF1">
    <property type="entry name" value="GH17980P-RELATED"/>
    <property type="match status" value="1"/>
</dbReference>
<proteinExistence type="predicted"/>
<dbReference type="GO" id="GO:0016491">
    <property type="term" value="F:oxidoreductase activity"/>
    <property type="evidence" value="ECO:0007669"/>
    <property type="project" value="InterPro"/>
</dbReference>
<name>A0A4R5KSV9_9BACL</name>
<keyword evidence="3" id="KW-1185">Reference proteome</keyword>
<dbReference type="CDD" id="cd19152">
    <property type="entry name" value="AKR_AKR15A"/>
    <property type="match status" value="1"/>
</dbReference>
<dbReference type="InterPro" id="IPR023210">
    <property type="entry name" value="NADP_OxRdtase_dom"/>
</dbReference>
<dbReference type="OrthoDB" id="9773828at2"/>